<evidence type="ECO:0000313" key="2">
    <source>
        <dbReference type="EMBL" id="UMM21157.1"/>
    </source>
</evidence>
<evidence type="ECO:0000256" key="1">
    <source>
        <dbReference type="SAM" id="MobiDB-lite"/>
    </source>
</evidence>
<reference evidence="2 3" key="1">
    <citation type="submission" date="2022-04" db="EMBL/GenBank/DDBJ databases">
        <title>Chromosome-level reference genomes for two strains of Caenorhabditis briggsae: an improved platform for comparative genomics.</title>
        <authorList>
            <person name="Stevens L."/>
            <person name="Andersen E."/>
        </authorList>
    </citation>
    <scope>NUCLEOTIDE SEQUENCE [LARGE SCALE GENOMIC DNA]</scope>
    <source>
        <strain evidence="2">VX34</strain>
        <tissue evidence="2">Whole-organism</tissue>
    </source>
</reference>
<protein>
    <submittedName>
        <fullName evidence="2">Uncharacterized protein</fullName>
    </submittedName>
</protein>
<organism evidence="2 3">
    <name type="scientific">Caenorhabditis briggsae</name>
    <dbReference type="NCBI Taxonomy" id="6238"/>
    <lineage>
        <taxon>Eukaryota</taxon>
        <taxon>Metazoa</taxon>
        <taxon>Ecdysozoa</taxon>
        <taxon>Nematoda</taxon>
        <taxon>Chromadorea</taxon>
        <taxon>Rhabditida</taxon>
        <taxon>Rhabditina</taxon>
        <taxon>Rhabditomorpha</taxon>
        <taxon>Rhabditoidea</taxon>
        <taxon>Rhabditidae</taxon>
        <taxon>Peloderinae</taxon>
        <taxon>Caenorhabditis</taxon>
    </lineage>
</organism>
<feature type="region of interest" description="Disordered" evidence="1">
    <location>
        <begin position="66"/>
        <end position="97"/>
    </location>
</feature>
<accession>A0AAE9JB64</accession>
<dbReference type="AlphaFoldDB" id="A0AAE9JB64"/>
<dbReference type="EMBL" id="CP092622">
    <property type="protein sequence ID" value="UMM21157.1"/>
    <property type="molecule type" value="Genomic_DNA"/>
</dbReference>
<proteinExistence type="predicted"/>
<dbReference type="Proteomes" id="UP000829354">
    <property type="component" value="Chromosome III"/>
</dbReference>
<keyword evidence="3" id="KW-1185">Reference proteome</keyword>
<feature type="compositionally biased region" description="Polar residues" evidence="1">
    <location>
        <begin position="71"/>
        <end position="88"/>
    </location>
</feature>
<gene>
    <name evidence="2" type="ORF">L5515_002959</name>
</gene>
<sequence>MRLSELKLNCPKCSHCTDASNMRKHIKAMHDEERSVTVSTRTVLVDHLNMHDGRFVLENMKFGEEEKMRQSLKNGPPSSEKASSSTLPCTPRPGIHF</sequence>
<name>A0AAE9JB64_CAEBR</name>
<evidence type="ECO:0000313" key="3">
    <source>
        <dbReference type="Proteomes" id="UP000829354"/>
    </source>
</evidence>